<dbReference type="InterPro" id="IPR052899">
    <property type="entry name" value="Class-I_DAHP_synthase"/>
</dbReference>
<dbReference type="PANTHER" id="PTHR43018:SF3">
    <property type="entry name" value="CARBOXYSOME FORMATION PROTEIN"/>
    <property type="match status" value="1"/>
</dbReference>
<dbReference type="Gene3D" id="3.30.70.1140">
    <property type="entry name" value="Phospho-2-dehydro-3-deoxyheptonate aldolase, domain 1"/>
    <property type="match status" value="1"/>
</dbReference>
<dbReference type="OrthoDB" id="9802281at2"/>
<dbReference type="GO" id="GO:0016832">
    <property type="term" value="F:aldehyde-lyase activity"/>
    <property type="evidence" value="ECO:0007669"/>
    <property type="project" value="InterPro"/>
</dbReference>
<dbReference type="NCBIfam" id="TIGR01361">
    <property type="entry name" value="DAHP_synth_Bsub"/>
    <property type="match status" value="1"/>
</dbReference>
<dbReference type="NCBIfam" id="NF006421">
    <property type="entry name" value="PRK08673.1"/>
    <property type="match status" value="1"/>
</dbReference>
<keyword evidence="5" id="KW-1185">Reference proteome</keyword>
<dbReference type="InterPro" id="IPR006218">
    <property type="entry name" value="DAHP1/KDSA"/>
</dbReference>
<dbReference type="InterPro" id="IPR041071">
    <property type="entry name" value="DAHP_snth_FXD"/>
</dbReference>
<organism evidence="4 5">
    <name type="scientific">Slackia faecicanis</name>
    <dbReference type="NCBI Taxonomy" id="255723"/>
    <lineage>
        <taxon>Bacteria</taxon>
        <taxon>Bacillati</taxon>
        <taxon>Actinomycetota</taxon>
        <taxon>Coriobacteriia</taxon>
        <taxon>Eggerthellales</taxon>
        <taxon>Eggerthellaceae</taxon>
        <taxon>Slackia</taxon>
    </lineage>
</organism>
<feature type="domain" description="DAHP synthetase I/KDSA" evidence="2">
    <location>
        <begin position="89"/>
        <end position="321"/>
    </location>
</feature>
<dbReference type="InterPro" id="IPR006268">
    <property type="entry name" value="DAHP_syn_2"/>
</dbReference>
<evidence type="ECO:0000313" key="4">
    <source>
        <dbReference type="EMBL" id="RNL21582.1"/>
    </source>
</evidence>
<dbReference type="Pfam" id="PF00793">
    <property type="entry name" value="DAHP_synth_1"/>
    <property type="match status" value="1"/>
</dbReference>
<dbReference type="Pfam" id="PF18152">
    <property type="entry name" value="DAHP_snth_FXD"/>
    <property type="match status" value="1"/>
</dbReference>
<sequence>MIVIVREGVAPDKLDELCGYLRSQNVEPHVVVGEKRTVVGLIGDTTCIDVHRLESMDQVASVRRVSEPFKKAGRQFHPDDTVVEAGGAVFGGGHFGVMAGPCAVESEEQCMAVAAAVKKAGATVFRGGAFKPRTSPYAFQGMGEEGLAILSKVKREFGMPVVSEVMDARDLPLFDDVDILQVGARNMQNYSLLKELGKTDKPILLKRGLAATIEELLMAAEYIMAGGNERVMLCERGTRSYDTRTRNAFDVSAIPVLRGLTHLPIIADPSHATGRARLVPPAAYAAVAAGADGLEVEVHCDPAHAASDGVQALLPAQFDEMMRRASLVRAAVADPLAVL</sequence>
<dbReference type="EMBL" id="QICB01000001">
    <property type="protein sequence ID" value="RNL21582.1"/>
    <property type="molecule type" value="Genomic_DNA"/>
</dbReference>
<evidence type="ECO:0000256" key="1">
    <source>
        <dbReference type="ARBA" id="ARBA00022679"/>
    </source>
</evidence>
<dbReference type="GO" id="GO:0009073">
    <property type="term" value="P:aromatic amino acid family biosynthetic process"/>
    <property type="evidence" value="ECO:0007669"/>
    <property type="project" value="InterPro"/>
</dbReference>
<evidence type="ECO:0000259" key="2">
    <source>
        <dbReference type="Pfam" id="PF00793"/>
    </source>
</evidence>
<dbReference type="GO" id="GO:0016740">
    <property type="term" value="F:transferase activity"/>
    <property type="evidence" value="ECO:0007669"/>
    <property type="project" value="UniProtKB-KW"/>
</dbReference>
<protein>
    <submittedName>
        <fullName evidence="4">3-deoxy-7-phosphoheptulonate synthase</fullName>
    </submittedName>
</protein>
<proteinExistence type="predicted"/>
<name>A0A3N0AHP8_9ACTN</name>
<feature type="domain" description="DAHP synthase ferredoxin-like" evidence="3">
    <location>
        <begin position="1"/>
        <end position="67"/>
    </location>
</feature>
<evidence type="ECO:0000313" key="5">
    <source>
        <dbReference type="Proteomes" id="UP000267368"/>
    </source>
</evidence>
<dbReference type="RefSeq" id="WP_123197423.1">
    <property type="nucleotide sequence ID" value="NZ_QICB01000001.1"/>
</dbReference>
<keyword evidence="1" id="KW-0808">Transferase</keyword>
<dbReference type="PANTHER" id="PTHR43018">
    <property type="entry name" value="PHOSPHO-2-DEHYDRO-3-DEOXYHEPTONATE ALDOLASE"/>
    <property type="match status" value="1"/>
</dbReference>
<dbReference type="Gene3D" id="3.20.20.70">
    <property type="entry name" value="Aldolase class I"/>
    <property type="match status" value="1"/>
</dbReference>
<accession>A0A3N0AHP8</accession>
<comment type="caution">
    <text evidence="4">The sequence shown here is derived from an EMBL/GenBank/DDBJ whole genome shotgun (WGS) entry which is preliminary data.</text>
</comment>
<reference evidence="5" key="1">
    <citation type="submission" date="2018-05" db="EMBL/GenBank/DDBJ databases">
        <title>Genome Sequencing of selected type strains of the family Eggerthellaceae.</title>
        <authorList>
            <person name="Danylec N."/>
            <person name="Stoll D.A."/>
            <person name="Doetsch A."/>
            <person name="Huch M."/>
        </authorList>
    </citation>
    <scope>NUCLEOTIDE SEQUENCE [LARGE SCALE GENOMIC DNA]</scope>
    <source>
        <strain evidence="5">DSM 17537</strain>
    </source>
</reference>
<dbReference type="SUPFAM" id="SSF51569">
    <property type="entry name" value="Aldolase"/>
    <property type="match status" value="1"/>
</dbReference>
<gene>
    <name evidence="4" type="primary">aroF</name>
    <name evidence="4" type="ORF">DMP07_01765</name>
</gene>
<dbReference type="NCBIfam" id="NF009239">
    <property type="entry name" value="PRK12595.1"/>
    <property type="match status" value="1"/>
</dbReference>
<evidence type="ECO:0000259" key="3">
    <source>
        <dbReference type="Pfam" id="PF18152"/>
    </source>
</evidence>
<dbReference type="Proteomes" id="UP000267368">
    <property type="component" value="Unassembled WGS sequence"/>
</dbReference>
<dbReference type="AlphaFoldDB" id="A0A3N0AHP8"/>
<dbReference type="InterPro" id="IPR013785">
    <property type="entry name" value="Aldolase_TIM"/>
</dbReference>